<dbReference type="PANTHER" id="PTHR11206">
    <property type="entry name" value="MULTIDRUG RESISTANCE PROTEIN"/>
    <property type="match status" value="1"/>
</dbReference>
<gene>
    <name evidence="8" type="primary">LOC132799085</name>
</gene>
<name>A0ABM3IKX0_ZIZJJ</name>
<organism evidence="7 8">
    <name type="scientific">Ziziphus jujuba</name>
    <name type="common">Chinese jujube</name>
    <name type="synonym">Ziziphus sativa</name>
    <dbReference type="NCBI Taxonomy" id="326968"/>
    <lineage>
        <taxon>Eukaryota</taxon>
        <taxon>Viridiplantae</taxon>
        <taxon>Streptophyta</taxon>
        <taxon>Embryophyta</taxon>
        <taxon>Tracheophyta</taxon>
        <taxon>Spermatophyta</taxon>
        <taxon>Magnoliopsida</taxon>
        <taxon>eudicotyledons</taxon>
        <taxon>Gunneridae</taxon>
        <taxon>Pentapetalae</taxon>
        <taxon>rosids</taxon>
        <taxon>fabids</taxon>
        <taxon>Rosales</taxon>
        <taxon>Rhamnaceae</taxon>
        <taxon>Paliureae</taxon>
        <taxon>Ziziphus</taxon>
    </lineage>
</organism>
<accession>A0ABM3IKX0</accession>
<dbReference type="NCBIfam" id="TIGR00797">
    <property type="entry name" value="matE"/>
    <property type="match status" value="1"/>
</dbReference>
<evidence type="ECO:0000256" key="5">
    <source>
        <dbReference type="ARBA" id="ARBA00023136"/>
    </source>
</evidence>
<evidence type="ECO:0000256" key="3">
    <source>
        <dbReference type="ARBA" id="ARBA00022692"/>
    </source>
</evidence>
<evidence type="ECO:0000256" key="6">
    <source>
        <dbReference type="SAM" id="Phobius"/>
    </source>
</evidence>
<reference evidence="8" key="2">
    <citation type="submission" date="2025-08" db="UniProtKB">
        <authorList>
            <consortium name="RefSeq"/>
        </authorList>
    </citation>
    <scope>IDENTIFICATION</scope>
    <source>
        <tissue evidence="8">Seedling</tissue>
    </source>
</reference>
<evidence type="ECO:0000313" key="8">
    <source>
        <dbReference type="RefSeq" id="XP_048330673.2"/>
    </source>
</evidence>
<keyword evidence="4 6" id="KW-1133">Transmembrane helix</keyword>
<comment type="similarity">
    <text evidence="2">Belongs to the multi antimicrobial extrusion (MATE) (TC 2.A.66.1) family.</text>
</comment>
<keyword evidence="7" id="KW-1185">Reference proteome</keyword>
<feature type="transmembrane region" description="Helical" evidence="6">
    <location>
        <begin position="161"/>
        <end position="182"/>
    </location>
</feature>
<dbReference type="Pfam" id="PF01554">
    <property type="entry name" value="MatE"/>
    <property type="match status" value="1"/>
</dbReference>
<dbReference type="InterPro" id="IPR002528">
    <property type="entry name" value="MATE_fam"/>
</dbReference>
<feature type="transmembrane region" description="Helical" evidence="6">
    <location>
        <begin position="132"/>
        <end position="155"/>
    </location>
</feature>
<dbReference type="CDD" id="cd13132">
    <property type="entry name" value="MATE_eukaryotic"/>
    <property type="match status" value="1"/>
</dbReference>
<evidence type="ECO:0000256" key="2">
    <source>
        <dbReference type="ARBA" id="ARBA00010199"/>
    </source>
</evidence>
<comment type="subcellular location">
    <subcellularLocation>
        <location evidence="1">Membrane</location>
        <topology evidence="1">Multi-pass membrane protein</topology>
    </subcellularLocation>
</comment>
<dbReference type="Proteomes" id="UP001652623">
    <property type="component" value="Chromosome 2"/>
</dbReference>
<evidence type="ECO:0000313" key="7">
    <source>
        <dbReference type="Proteomes" id="UP001652623"/>
    </source>
</evidence>
<feature type="transmembrane region" description="Helical" evidence="6">
    <location>
        <begin position="194"/>
        <end position="217"/>
    </location>
</feature>
<keyword evidence="3 6" id="KW-0812">Transmembrane</keyword>
<evidence type="ECO:0000256" key="1">
    <source>
        <dbReference type="ARBA" id="ARBA00004141"/>
    </source>
</evidence>
<sequence>MDSKNENLSLSAPLITVYDQEGLRGVENDQRKCESGIWRNEILEEVKKQLWLAGPLIAVNLLKKLIQVISLMFAGHLDELSLSAASMAKSFVSMIGFGLLLSLFHFLHIICGQSYGAKQYHILGIHMQRAMLVLILLSIPLAFIVSNTNSILIAVGQNASIAAEAGNYAIFLIPSLFGYAILQCQIRFLQSQNMIFPLLLIAGFTTLFHIFLCWVLLFESGVGNRGAALANSISYWINVISLVLYVKFSSSCAKTWTGFSKEAFHDIISFLRLAVPSASMSCLEFWSFEVLVLLSGILPYPDLEASVLSISLNLNSVVWRIALGLSGAGR</sequence>
<dbReference type="RefSeq" id="XP_048330673.2">
    <property type="nucleotide sequence ID" value="XM_048474716.2"/>
</dbReference>
<protein>
    <submittedName>
        <fullName evidence="8">Protein DETOXIFICATION 16-like</fullName>
    </submittedName>
</protein>
<proteinExistence type="inferred from homology"/>
<feature type="transmembrane region" description="Helical" evidence="6">
    <location>
        <begin position="91"/>
        <end position="111"/>
    </location>
</feature>
<dbReference type="GeneID" id="132799085"/>
<evidence type="ECO:0000256" key="4">
    <source>
        <dbReference type="ARBA" id="ARBA00022989"/>
    </source>
</evidence>
<reference evidence="7" key="1">
    <citation type="submission" date="2025-05" db="UniProtKB">
        <authorList>
            <consortium name="RefSeq"/>
        </authorList>
    </citation>
    <scope>NUCLEOTIDE SEQUENCE [LARGE SCALE GENOMIC DNA]</scope>
</reference>
<feature type="transmembrane region" description="Helical" evidence="6">
    <location>
        <begin position="229"/>
        <end position="246"/>
    </location>
</feature>
<dbReference type="InterPro" id="IPR045069">
    <property type="entry name" value="MATE_euk"/>
</dbReference>
<keyword evidence="5 6" id="KW-0472">Membrane</keyword>